<evidence type="ECO:0000313" key="3">
    <source>
        <dbReference type="Proteomes" id="UP000001072"/>
    </source>
</evidence>
<organism evidence="3">
    <name type="scientific">Melampsora larici-populina (strain 98AG31 / pathotype 3-4-7)</name>
    <name type="common">Poplar leaf rust fungus</name>
    <dbReference type="NCBI Taxonomy" id="747676"/>
    <lineage>
        <taxon>Eukaryota</taxon>
        <taxon>Fungi</taxon>
        <taxon>Dikarya</taxon>
        <taxon>Basidiomycota</taxon>
        <taxon>Pucciniomycotina</taxon>
        <taxon>Pucciniomycetes</taxon>
        <taxon>Pucciniales</taxon>
        <taxon>Melampsoraceae</taxon>
        <taxon>Melampsora</taxon>
    </lineage>
</organism>
<feature type="region of interest" description="Disordered" evidence="1">
    <location>
        <begin position="673"/>
        <end position="843"/>
    </location>
</feature>
<name>F4RT17_MELLP</name>
<dbReference type="GeneID" id="18925937"/>
<feature type="region of interest" description="Disordered" evidence="1">
    <location>
        <begin position="596"/>
        <end position="661"/>
    </location>
</feature>
<dbReference type="HOGENOM" id="CLU_329565_0_0_1"/>
<feature type="compositionally biased region" description="Basic and acidic residues" evidence="1">
    <location>
        <begin position="808"/>
        <end position="817"/>
    </location>
</feature>
<sequence>MDDIRSPLWVYHYNSQNDFMKLADTRLLPPIPAAVPCSSTNQPNHHPNQSNISSITSKTTDQPNIPMAISYSTVVNKPSHTQNTPIIPTVASKCTPQQERQRWKLDLCHVRAELDHLLNASNRIPNNLIEILAAHSTSQTLRSSDWSSVPSEGRLEILSACAQIIDLNFWCAWGADKNGLRLLEAWLRGSVFAHKDAAAKTNPSFKDQDSEASTRDLLLIKLLKVLQKVPLTVDNLTSYKFGNQINKIAEGSSEKFSTNARFLAKQLKNQWLQAAGLDKVTENDHTVLTDAKRSNNHLSRQGPEIVKKAKLDHRSTDMRPTTMAVQKGPKSLKPLAIPEKKLEALASHSPNTMLDPFTEAMRTIQKSKAGADVDNISSVTPSVHEPKNPKKNRKSVTFAPDDQLCAIKIVERLVYHQHDDVYEDHSDDDPNFVADIRQMDANEGQYLHNAQESLQEEASWLAPSELVPQTGVNLEELDSLLPQSPEAEGTPRAEGLYRLAPSEVVLQTDANLEELNSLLPQSPEAKGTPRGEGLYRLASSEVVLQTDANLEELDSLLPQSPEAKGTPCGEGLYRLAPSELVPQTDANLEELNSLLPQSPEAKGTPRGEGLAKAPVSSSTHEPSIDRRASAPAIASDRCRNDSSYRHDREGSRTNTISQSLSFRDRGAFDHLKEFPRRSSLPGPMSSSRELRPAYDATSKSSNARYKESRTENNRENDRSAADSSTRKTESDRSAANLPRKPESDRNAANLPRKPESDRSAANLPRRPESDRNGVTYSKRSTENDRSAGRLTTRSVDNDRRAGYHAPRRSSDRYDRSPPRPISRVARSYTSQRHPDPKPVPPRAYTRHGVHIRCKWWPDCRLGSLCAYKHGH</sequence>
<feature type="compositionally biased region" description="Polar residues" evidence="1">
    <location>
        <begin position="652"/>
        <end position="661"/>
    </location>
</feature>
<dbReference type="AlphaFoldDB" id="F4RT17"/>
<dbReference type="STRING" id="747676.F4RT17"/>
<reference evidence="3" key="1">
    <citation type="journal article" date="2011" name="Proc. Natl. Acad. Sci. U.S.A.">
        <title>Obligate biotrophy features unraveled by the genomic analysis of rust fungi.</title>
        <authorList>
            <person name="Duplessis S."/>
            <person name="Cuomo C.A."/>
            <person name="Lin Y.-C."/>
            <person name="Aerts A."/>
            <person name="Tisserant E."/>
            <person name="Veneault-Fourrey C."/>
            <person name="Joly D.L."/>
            <person name="Hacquard S."/>
            <person name="Amselem J."/>
            <person name="Cantarel B.L."/>
            <person name="Chiu R."/>
            <person name="Coutinho P.M."/>
            <person name="Feau N."/>
            <person name="Field M."/>
            <person name="Frey P."/>
            <person name="Gelhaye E."/>
            <person name="Goldberg J."/>
            <person name="Grabherr M.G."/>
            <person name="Kodira C.D."/>
            <person name="Kohler A."/>
            <person name="Kuees U."/>
            <person name="Lindquist E.A."/>
            <person name="Lucas S.M."/>
            <person name="Mago R."/>
            <person name="Mauceli E."/>
            <person name="Morin E."/>
            <person name="Murat C."/>
            <person name="Pangilinan J.L."/>
            <person name="Park R."/>
            <person name="Pearson M."/>
            <person name="Quesneville H."/>
            <person name="Rouhier N."/>
            <person name="Sakthikumar S."/>
            <person name="Salamov A.A."/>
            <person name="Schmutz J."/>
            <person name="Selles B."/>
            <person name="Shapiro H."/>
            <person name="Tanguay P."/>
            <person name="Tuskan G.A."/>
            <person name="Henrissat B."/>
            <person name="Van de Peer Y."/>
            <person name="Rouze P."/>
            <person name="Ellis J.G."/>
            <person name="Dodds P.N."/>
            <person name="Schein J.E."/>
            <person name="Zhong S."/>
            <person name="Hamelin R.C."/>
            <person name="Grigoriev I.V."/>
            <person name="Szabo L.J."/>
            <person name="Martin F."/>
        </authorList>
    </citation>
    <scope>NUCLEOTIDE SEQUENCE [LARGE SCALE GENOMIC DNA]</scope>
    <source>
        <strain evidence="3">98AG31 / pathotype 3-4-7</strain>
    </source>
</reference>
<dbReference type="VEuPathDB" id="FungiDB:MELLADRAFT_117066"/>
<keyword evidence="3" id="KW-1185">Reference proteome</keyword>
<dbReference type="OrthoDB" id="6159439at2759"/>
<evidence type="ECO:0000256" key="1">
    <source>
        <dbReference type="SAM" id="MobiDB-lite"/>
    </source>
</evidence>
<dbReference type="KEGG" id="mlr:MELLADRAFT_117066"/>
<accession>F4RT17</accession>
<dbReference type="EMBL" id="GL883118">
    <property type="protein sequence ID" value="EGG04507.1"/>
    <property type="molecule type" value="Genomic_DNA"/>
</dbReference>
<feature type="compositionally biased region" description="Polar residues" evidence="1">
    <location>
        <begin position="37"/>
        <end position="59"/>
    </location>
</feature>
<dbReference type="InParanoid" id="F4RT17"/>
<dbReference type="Proteomes" id="UP000001072">
    <property type="component" value="Unassembled WGS sequence"/>
</dbReference>
<gene>
    <name evidence="2" type="ORF">MELLADRAFT_117066</name>
</gene>
<feature type="region of interest" description="Disordered" evidence="1">
    <location>
        <begin position="34"/>
        <end position="59"/>
    </location>
</feature>
<feature type="compositionally biased region" description="Basic and acidic residues" evidence="1">
    <location>
        <begin position="704"/>
        <end position="732"/>
    </location>
</feature>
<proteinExistence type="predicted"/>
<feature type="compositionally biased region" description="Basic and acidic residues" evidence="1">
    <location>
        <begin position="636"/>
        <end position="651"/>
    </location>
</feature>
<evidence type="ECO:0000313" key="2">
    <source>
        <dbReference type="EMBL" id="EGG04507.1"/>
    </source>
</evidence>
<protein>
    <submittedName>
        <fullName evidence="2">Uncharacterized protein</fullName>
    </submittedName>
</protein>
<dbReference type="RefSeq" id="XP_007412298.1">
    <property type="nucleotide sequence ID" value="XM_007412236.1"/>
</dbReference>
<dbReference type="eggNOG" id="ENOG502S7AC">
    <property type="taxonomic scope" value="Eukaryota"/>
</dbReference>